<protein>
    <recommendedName>
        <fullName evidence="2">Myb-like domain-containing protein</fullName>
    </recommendedName>
</protein>
<dbReference type="AlphaFoldDB" id="A0A9P7PXC0"/>
<dbReference type="Proteomes" id="UP000732380">
    <property type="component" value="Unassembled WGS sequence"/>
</dbReference>
<sequence>MDGRSHYALDRSLARLPASIWAVLPNVPMGHWEWRFPCMMEKGEVTSCANVDSGSPSCLMDYTCSPEIMQSFDHDTTDYASSQGEDERLNTTAAGTILIPDLASRARQFLDISSKRPEPMADIYIDPSTSPECISSSNLSWPGSHMDPSISTSVGTSSSSIPSPDIGSLLLGMPPPGIDSSSSSMPSLSTSSYAEDGVDQSRVAATQPSSVGQSPQVQRDYLYSPSPVRSQPAIISAKDYQDQILQEDRRNGWSYKKIRAVRNFGVTESTLRGRYRNLIKSSHERPRQPTWTEKDAQLLMIAVPRFTPTTGSRRVSWKAMAEFIQTHGDSPYTLAYATCKKKWIKLLTPANGSTGPTHQTCRRKSRGKLWKKEKR</sequence>
<feature type="region of interest" description="Disordered" evidence="1">
    <location>
        <begin position="124"/>
        <end position="228"/>
    </location>
</feature>
<dbReference type="EMBL" id="SRQM01000443">
    <property type="protein sequence ID" value="KAG6110224.1"/>
    <property type="molecule type" value="Genomic_DNA"/>
</dbReference>
<accession>A0A9P7PXC0</accession>
<feature type="domain" description="Myb-like" evidence="2">
    <location>
        <begin position="283"/>
        <end position="347"/>
    </location>
</feature>
<feature type="compositionally biased region" description="Low complexity" evidence="1">
    <location>
        <begin position="207"/>
        <end position="218"/>
    </location>
</feature>
<name>A0A9P7PXC0_9HYPO</name>
<proteinExistence type="predicted"/>
<organism evidence="3 4">
    <name type="scientific">Claviceps humidiphila</name>
    <dbReference type="NCBI Taxonomy" id="1294629"/>
    <lineage>
        <taxon>Eukaryota</taxon>
        <taxon>Fungi</taxon>
        <taxon>Dikarya</taxon>
        <taxon>Ascomycota</taxon>
        <taxon>Pezizomycotina</taxon>
        <taxon>Sordariomycetes</taxon>
        <taxon>Hypocreomycetidae</taxon>
        <taxon>Hypocreales</taxon>
        <taxon>Clavicipitaceae</taxon>
        <taxon>Claviceps</taxon>
    </lineage>
</organism>
<feature type="region of interest" description="Disordered" evidence="1">
    <location>
        <begin position="351"/>
        <end position="375"/>
    </location>
</feature>
<evidence type="ECO:0000256" key="1">
    <source>
        <dbReference type="SAM" id="MobiDB-lite"/>
    </source>
</evidence>
<feature type="compositionally biased region" description="Low complexity" evidence="1">
    <location>
        <begin position="147"/>
        <end position="168"/>
    </location>
</feature>
<evidence type="ECO:0000313" key="3">
    <source>
        <dbReference type="EMBL" id="KAG6110224.1"/>
    </source>
</evidence>
<evidence type="ECO:0000259" key="2">
    <source>
        <dbReference type="PROSITE" id="PS50090"/>
    </source>
</evidence>
<dbReference type="InterPro" id="IPR001005">
    <property type="entry name" value="SANT/Myb"/>
</dbReference>
<reference evidence="3 4" key="1">
    <citation type="journal article" date="2020" name="bioRxiv">
        <title>Whole genome comparisons of ergot fungi reveals the divergence and evolution of species within the genus Claviceps are the result of varying mechanisms driving genome evolution and host range expansion.</title>
        <authorList>
            <person name="Wyka S.A."/>
            <person name="Mondo S.J."/>
            <person name="Liu M."/>
            <person name="Dettman J."/>
            <person name="Nalam V."/>
            <person name="Broders K.D."/>
        </authorList>
    </citation>
    <scope>NUCLEOTIDE SEQUENCE [LARGE SCALE GENOMIC DNA]</scope>
    <source>
        <strain evidence="3 4">LM576</strain>
    </source>
</reference>
<comment type="caution">
    <text evidence="3">The sequence shown here is derived from an EMBL/GenBank/DDBJ whole genome shotgun (WGS) entry which is preliminary data.</text>
</comment>
<feature type="compositionally biased region" description="Basic residues" evidence="1">
    <location>
        <begin position="360"/>
        <end position="375"/>
    </location>
</feature>
<keyword evidence="4" id="KW-1185">Reference proteome</keyword>
<feature type="compositionally biased region" description="Low complexity" evidence="1">
    <location>
        <begin position="180"/>
        <end position="192"/>
    </location>
</feature>
<feature type="compositionally biased region" description="Polar residues" evidence="1">
    <location>
        <begin position="127"/>
        <end position="141"/>
    </location>
</feature>
<evidence type="ECO:0000313" key="4">
    <source>
        <dbReference type="Proteomes" id="UP000732380"/>
    </source>
</evidence>
<dbReference type="PROSITE" id="PS50090">
    <property type="entry name" value="MYB_LIKE"/>
    <property type="match status" value="1"/>
</dbReference>
<gene>
    <name evidence="3" type="ORF">E4U13_005464</name>
</gene>